<dbReference type="Proteomes" id="UP000838878">
    <property type="component" value="Chromosome 13"/>
</dbReference>
<proteinExistence type="predicted"/>
<gene>
    <name evidence="2" type="ORF">BINO364_LOCUS5490</name>
</gene>
<organism evidence="2 3">
    <name type="scientific">Brenthis ino</name>
    <name type="common">lesser marbled fritillary</name>
    <dbReference type="NCBI Taxonomy" id="405034"/>
    <lineage>
        <taxon>Eukaryota</taxon>
        <taxon>Metazoa</taxon>
        <taxon>Ecdysozoa</taxon>
        <taxon>Arthropoda</taxon>
        <taxon>Hexapoda</taxon>
        <taxon>Insecta</taxon>
        <taxon>Pterygota</taxon>
        <taxon>Neoptera</taxon>
        <taxon>Endopterygota</taxon>
        <taxon>Lepidoptera</taxon>
        <taxon>Glossata</taxon>
        <taxon>Ditrysia</taxon>
        <taxon>Papilionoidea</taxon>
        <taxon>Nymphalidae</taxon>
        <taxon>Heliconiinae</taxon>
        <taxon>Argynnini</taxon>
        <taxon>Brenthis</taxon>
    </lineage>
</organism>
<evidence type="ECO:0000313" key="3">
    <source>
        <dbReference type="Proteomes" id="UP000838878"/>
    </source>
</evidence>
<accession>A0A8J9UH47</accession>
<protein>
    <recommendedName>
        <fullName evidence="1">PiggyBac transposable element-derived protein domain-containing protein</fullName>
    </recommendedName>
</protein>
<dbReference type="AlphaFoldDB" id="A0A8J9UH47"/>
<dbReference type="InterPro" id="IPR029526">
    <property type="entry name" value="PGBD"/>
</dbReference>
<evidence type="ECO:0000259" key="1">
    <source>
        <dbReference type="Pfam" id="PF13843"/>
    </source>
</evidence>
<dbReference type="Pfam" id="PF13843">
    <property type="entry name" value="DDE_Tnp_1_7"/>
    <property type="match status" value="1"/>
</dbReference>
<sequence>MEMSDTEDNEESTYYTNRNELLEDLVERDDVENDPPLADVQHEVQNPPLIEDTMESVVTENLASSSWVLDKRKLIWKNRPFQFSESNIYFRDNTDLEPEVKALKTPYMCFEYFFTPELCQKIVRETNLYALQQNPNNPFVMYDHDLRKFLGILIYMSVQHFPSTRA</sequence>
<name>A0A8J9UH47_9NEOP</name>
<feature type="non-terminal residue" evidence="2">
    <location>
        <position position="166"/>
    </location>
</feature>
<evidence type="ECO:0000313" key="2">
    <source>
        <dbReference type="EMBL" id="CAH0719104.1"/>
    </source>
</evidence>
<feature type="domain" description="PiggyBac transposable element-derived protein" evidence="1">
    <location>
        <begin position="105"/>
        <end position="164"/>
    </location>
</feature>
<keyword evidence="3" id="KW-1185">Reference proteome</keyword>
<dbReference type="OrthoDB" id="6931582at2759"/>
<reference evidence="2" key="1">
    <citation type="submission" date="2021-12" db="EMBL/GenBank/DDBJ databases">
        <authorList>
            <person name="Martin H S."/>
        </authorList>
    </citation>
    <scope>NUCLEOTIDE SEQUENCE</scope>
</reference>
<dbReference type="EMBL" id="OV170233">
    <property type="protein sequence ID" value="CAH0719104.1"/>
    <property type="molecule type" value="Genomic_DNA"/>
</dbReference>